<gene>
    <name evidence="1" type="ORF">L6164_037171</name>
</gene>
<sequence>MDLDFFFRGFDSDREKRELVTLCVHFRSYGFDSSSLHPIISSPISAFYPLHFLQEAAGILPMFKPLKSHT</sequence>
<organism evidence="1 2">
    <name type="scientific">Bauhinia variegata</name>
    <name type="common">Purple orchid tree</name>
    <name type="synonym">Phanera variegata</name>
    <dbReference type="NCBI Taxonomy" id="167791"/>
    <lineage>
        <taxon>Eukaryota</taxon>
        <taxon>Viridiplantae</taxon>
        <taxon>Streptophyta</taxon>
        <taxon>Embryophyta</taxon>
        <taxon>Tracheophyta</taxon>
        <taxon>Spermatophyta</taxon>
        <taxon>Magnoliopsida</taxon>
        <taxon>eudicotyledons</taxon>
        <taxon>Gunneridae</taxon>
        <taxon>Pentapetalae</taxon>
        <taxon>rosids</taxon>
        <taxon>fabids</taxon>
        <taxon>Fabales</taxon>
        <taxon>Fabaceae</taxon>
        <taxon>Cercidoideae</taxon>
        <taxon>Cercideae</taxon>
        <taxon>Bauhiniinae</taxon>
        <taxon>Bauhinia</taxon>
    </lineage>
</organism>
<keyword evidence="2" id="KW-1185">Reference proteome</keyword>
<evidence type="ECO:0000313" key="2">
    <source>
        <dbReference type="Proteomes" id="UP000828941"/>
    </source>
</evidence>
<dbReference type="EMBL" id="CM039439">
    <property type="protein sequence ID" value="KAI4297277.1"/>
    <property type="molecule type" value="Genomic_DNA"/>
</dbReference>
<protein>
    <submittedName>
        <fullName evidence="1">Uncharacterized protein</fullName>
    </submittedName>
</protein>
<proteinExistence type="predicted"/>
<evidence type="ECO:0000313" key="1">
    <source>
        <dbReference type="EMBL" id="KAI4297277.1"/>
    </source>
</evidence>
<reference evidence="1 2" key="1">
    <citation type="journal article" date="2022" name="DNA Res.">
        <title>Chromosomal-level genome assembly of the orchid tree Bauhinia variegata (Leguminosae; Cercidoideae) supports the allotetraploid origin hypothesis of Bauhinia.</title>
        <authorList>
            <person name="Zhong Y."/>
            <person name="Chen Y."/>
            <person name="Zheng D."/>
            <person name="Pang J."/>
            <person name="Liu Y."/>
            <person name="Luo S."/>
            <person name="Meng S."/>
            <person name="Qian L."/>
            <person name="Wei D."/>
            <person name="Dai S."/>
            <person name="Zhou R."/>
        </authorList>
    </citation>
    <scope>NUCLEOTIDE SEQUENCE [LARGE SCALE GENOMIC DNA]</scope>
    <source>
        <strain evidence="1">BV-YZ2020</strain>
    </source>
</reference>
<accession>A0ACB9KJD2</accession>
<dbReference type="Proteomes" id="UP000828941">
    <property type="component" value="Chromosome 14"/>
</dbReference>
<name>A0ACB9KJD2_BAUVA</name>
<comment type="caution">
    <text evidence="1">The sequence shown here is derived from an EMBL/GenBank/DDBJ whole genome shotgun (WGS) entry which is preliminary data.</text>
</comment>